<proteinExistence type="predicted"/>
<accession>A0ABM1TDJ1</accession>
<reference evidence="2 3" key="1">
    <citation type="submission" date="2025-05" db="UniProtKB">
        <authorList>
            <consortium name="RefSeq"/>
        </authorList>
    </citation>
    <scope>IDENTIFICATION</scope>
    <source>
        <tissue evidence="2 3">Muscle</tissue>
    </source>
</reference>
<dbReference type="RefSeq" id="XP_022253948.1">
    <property type="nucleotide sequence ID" value="XM_022398240.1"/>
</dbReference>
<dbReference type="Proteomes" id="UP000694941">
    <property type="component" value="Unplaced"/>
</dbReference>
<evidence type="ECO:0000313" key="3">
    <source>
        <dbReference type="RefSeq" id="XP_022253947.1"/>
    </source>
</evidence>
<name>A0ABM1TDJ1_LIMPO</name>
<organism evidence="1 3">
    <name type="scientific">Limulus polyphemus</name>
    <name type="common">Atlantic horseshoe crab</name>
    <dbReference type="NCBI Taxonomy" id="6850"/>
    <lineage>
        <taxon>Eukaryota</taxon>
        <taxon>Metazoa</taxon>
        <taxon>Ecdysozoa</taxon>
        <taxon>Arthropoda</taxon>
        <taxon>Chelicerata</taxon>
        <taxon>Merostomata</taxon>
        <taxon>Xiphosura</taxon>
        <taxon>Limulidae</taxon>
        <taxon>Limulus</taxon>
    </lineage>
</organism>
<protein>
    <submittedName>
        <fullName evidence="2 3">Uncharacterized protein LOC111088352</fullName>
    </submittedName>
</protein>
<dbReference type="RefSeq" id="XP_022253949.1">
    <property type="nucleotide sequence ID" value="XM_022398241.1"/>
</dbReference>
<dbReference type="GeneID" id="111088352"/>
<keyword evidence="1" id="KW-1185">Reference proteome</keyword>
<evidence type="ECO:0000313" key="5">
    <source>
        <dbReference type="RefSeq" id="XP_022253949.1"/>
    </source>
</evidence>
<dbReference type="RefSeq" id="XP_022253947.1">
    <property type="nucleotide sequence ID" value="XM_022398239.1"/>
</dbReference>
<gene>
    <name evidence="2 3 4 5" type="primary">LOC111088352</name>
</gene>
<evidence type="ECO:0000313" key="2">
    <source>
        <dbReference type="RefSeq" id="XP_022253946.1"/>
    </source>
</evidence>
<evidence type="ECO:0000313" key="1">
    <source>
        <dbReference type="Proteomes" id="UP000694941"/>
    </source>
</evidence>
<sequence length="272" mass="30574">MIELKPILKKRNSAEELKGEVVGEQRPIMKKKSLLGDDVEEKPKSILKNRVRSQEESDIKTDIVRVTRPRSDSEPGIRSILKKSTFEDEPVKPLSILRPHFPDSSALKTSFDNLFVENKLPSILKNPLPLCHQEDDEKLLSKKDHLQNTGLNIFGDVEHPQSILKHRNFSQGDVTQTQPVLKKNSKDYSLSVVNQNIGLKSFMRTRRKSDSPESDMILASSVVIISSDKQCSNESSTSEAERTKCLQTEQRVIKSTLSHTDSAVQTTESGLG</sequence>
<dbReference type="RefSeq" id="XP_022253946.1">
    <property type="nucleotide sequence ID" value="XM_022398238.1"/>
</dbReference>
<evidence type="ECO:0000313" key="4">
    <source>
        <dbReference type="RefSeq" id="XP_022253948.1"/>
    </source>
</evidence>